<protein>
    <submittedName>
        <fullName evidence="1">Uncharacterized protein</fullName>
    </submittedName>
</protein>
<evidence type="ECO:0000313" key="1">
    <source>
        <dbReference type="EMBL" id="MBV0924609.1"/>
    </source>
</evidence>
<organism evidence="1 2">
    <name type="scientific">Haloarcula limicola</name>
    <dbReference type="NCBI Taxonomy" id="1429915"/>
    <lineage>
        <taxon>Archaea</taxon>
        <taxon>Methanobacteriati</taxon>
        <taxon>Methanobacteriota</taxon>
        <taxon>Stenosarchaea group</taxon>
        <taxon>Halobacteria</taxon>
        <taxon>Halobacteriales</taxon>
        <taxon>Haloarculaceae</taxon>
        <taxon>Haloarcula</taxon>
    </lineage>
</organism>
<sequence length="169" mass="17650">MSLFLAVLLFVFLFIPGILAPFTEGTQEETVVSNRVADQLAKSVLADPDEPFVLEEYCTVAFFDGASPGQCSYGSGSVESQLGLDENRQSLNVTVRGNVSAAGSGDDVLCWDRDEPDTGLVEAGTSACDGGDVVLTRGDAPPKANDASVTASRVVALDGRDVTVSVGVW</sequence>
<keyword evidence="2" id="KW-1185">Reference proteome</keyword>
<dbReference type="Pfam" id="PF23958">
    <property type="entry name" value="DUF7287"/>
    <property type="match status" value="1"/>
</dbReference>
<evidence type="ECO:0000313" key="2">
    <source>
        <dbReference type="Proteomes" id="UP000766550"/>
    </source>
</evidence>
<dbReference type="Proteomes" id="UP000766550">
    <property type="component" value="Unassembled WGS sequence"/>
</dbReference>
<dbReference type="AlphaFoldDB" id="A0A8J7YAC2"/>
<name>A0A8J7YAC2_9EURY</name>
<accession>A0A8J7YAC2</accession>
<proteinExistence type="predicted"/>
<gene>
    <name evidence="1" type="ORF">KTS45_10410</name>
</gene>
<comment type="caution">
    <text evidence="1">The sequence shown here is derived from an EMBL/GenBank/DDBJ whole genome shotgun (WGS) entry which is preliminary data.</text>
</comment>
<dbReference type="InterPro" id="IPR056613">
    <property type="entry name" value="DUF7287"/>
</dbReference>
<dbReference type="OrthoDB" id="125215at2157"/>
<reference evidence="1 2" key="1">
    <citation type="submission" date="2021-06" db="EMBL/GenBank/DDBJ databases">
        <title>New haloarchaea isolates fom saline soil.</title>
        <authorList>
            <person name="Duran-Viseras A."/>
            <person name="Sanchez-Porro C.S."/>
            <person name="Ventosa A."/>
        </authorList>
    </citation>
    <scope>NUCLEOTIDE SEQUENCE [LARGE SCALE GENOMIC DNA]</scope>
    <source>
        <strain evidence="1 2">JCM 183640</strain>
    </source>
</reference>
<dbReference type="EMBL" id="JAHQXF010000002">
    <property type="protein sequence ID" value="MBV0924609.1"/>
    <property type="molecule type" value="Genomic_DNA"/>
</dbReference>